<protein>
    <submittedName>
        <fullName evidence="5">Pum protein</fullName>
    </submittedName>
</protein>
<feature type="repeat" description="Pumilio" evidence="2">
    <location>
        <begin position="314"/>
        <end position="349"/>
    </location>
</feature>
<dbReference type="PANTHER" id="PTHR12537:SF12">
    <property type="entry name" value="MATERNAL PROTEIN PUMILIO"/>
    <property type="match status" value="1"/>
</dbReference>
<accession>A0A812KHR8</accession>
<keyword evidence="1" id="KW-0677">Repeat</keyword>
<gene>
    <name evidence="5" type="primary">pum</name>
    <name evidence="5" type="ORF">SNAT2548_LOCUS8532</name>
</gene>
<keyword evidence="6" id="KW-1185">Reference proteome</keyword>
<dbReference type="SMART" id="SM00025">
    <property type="entry name" value="Pumilio"/>
    <property type="match status" value="5"/>
</dbReference>
<dbReference type="Proteomes" id="UP000604046">
    <property type="component" value="Unassembled WGS sequence"/>
</dbReference>
<feature type="compositionally biased region" description="Basic and acidic residues" evidence="3">
    <location>
        <begin position="64"/>
        <end position="81"/>
    </location>
</feature>
<dbReference type="GO" id="GO:0003729">
    <property type="term" value="F:mRNA binding"/>
    <property type="evidence" value="ECO:0007669"/>
    <property type="project" value="TreeGrafter"/>
</dbReference>
<dbReference type="EMBL" id="CAJNDS010000635">
    <property type="protein sequence ID" value="CAE7224213.1"/>
    <property type="molecule type" value="Genomic_DNA"/>
</dbReference>
<feature type="region of interest" description="Disordered" evidence="3">
    <location>
        <begin position="32"/>
        <end position="52"/>
    </location>
</feature>
<dbReference type="GO" id="GO:0005737">
    <property type="term" value="C:cytoplasm"/>
    <property type="evidence" value="ECO:0007669"/>
    <property type="project" value="TreeGrafter"/>
</dbReference>
<organism evidence="5 6">
    <name type="scientific">Symbiodinium natans</name>
    <dbReference type="NCBI Taxonomy" id="878477"/>
    <lineage>
        <taxon>Eukaryota</taxon>
        <taxon>Sar</taxon>
        <taxon>Alveolata</taxon>
        <taxon>Dinophyceae</taxon>
        <taxon>Suessiales</taxon>
        <taxon>Symbiodiniaceae</taxon>
        <taxon>Symbiodinium</taxon>
    </lineage>
</organism>
<evidence type="ECO:0000313" key="5">
    <source>
        <dbReference type="EMBL" id="CAE7224213.1"/>
    </source>
</evidence>
<feature type="compositionally biased region" description="Polar residues" evidence="3">
    <location>
        <begin position="82"/>
        <end position="104"/>
    </location>
</feature>
<dbReference type="GO" id="GO:0010608">
    <property type="term" value="P:post-transcriptional regulation of gene expression"/>
    <property type="evidence" value="ECO:0007669"/>
    <property type="project" value="TreeGrafter"/>
</dbReference>
<dbReference type="PROSITE" id="PS50303">
    <property type="entry name" value="PUM_HD"/>
    <property type="match status" value="1"/>
</dbReference>
<feature type="region of interest" description="Disordered" evidence="3">
    <location>
        <begin position="255"/>
        <end position="278"/>
    </location>
</feature>
<evidence type="ECO:0000259" key="4">
    <source>
        <dbReference type="PROSITE" id="PS50303"/>
    </source>
</evidence>
<reference evidence="5" key="1">
    <citation type="submission" date="2021-02" db="EMBL/GenBank/DDBJ databases">
        <authorList>
            <person name="Dougan E. K."/>
            <person name="Rhodes N."/>
            <person name="Thang M."/>
            <person name="Chan C."/>
        </authorList>
    </citation>
    <scope>NUCLEOTIDE SEQUENCE</scope>
</reference>
<dbReference type="AlphaFoldDB" id="A0A812KHR8"/>
<evidence type="ECO:0000256" key="3">
    <source>
        <dbReference type="SAM" id="MobiDB-lite"/>
    </source>
</evidence>
<evidence type="ECO:0000256" key="2">
    <source>
        <dbReference type="PROSITE-ProRule" id="PRU00317"/>
    </source>
</evidence>
<dbReference type="PROSITE" id="PS50302">
    <property type="entry name" value="PUM"/>
    <property type="match status" value="3"/>
</dbReference>
<dbReference type="InterPro" id="IPR010736">
    <property type="entry name" value="SHIPPO-rpt"/>
</dbReference>
<feature type="domain" description="PUM-HD" evidence="4">
    <location>
        <begin position="170"/>
        <end position="526"/>
    </location>
</feature>
<evidence type="ECO:0000313" key="6">
    <source>
        <dbReference type="Proteomes" id="UP000604046"/>
    </source>
</evidence>
<proteinExistence type="predicted"/>
<dbReference type="OrthoDB" id="443291at2759"/>
<feature type="region of interest" description="Disordered" evidence="3">
    <location>
        <begin position="547"/>
        <end position="572"/>
    </location>
</feature>
<feature type="repeat" description="Pumilio" evidence="2">
    <location>
        <begin position="350"/>
        <end position="391"/>
    </location>
</feature>
<dbReference type="Pfam" id="PF07004">
    <property type="entry name" value="SHIPPO-rpt"/>
    <property type="match status" value="3"/>
</dbReference>
<dbReference type="SUPFAM" id="SSF48371">
    <property type="entry name" value="ARM repeat"/>
    <property type="match status" value="1"/>
</dbReference>
<dbReference type="PANTHER" id="PTHR12537">
    <property type="entry name" value="RNA BINDING PROTEIN PUMILIO-RELATED"/>
    <property type="match status" value="1"/>
</dbReference>
<evidence type="ECO:0000256" key="1">
    <source>
        <dbReference type="ARBA" id="ARBA00022737"/>
    </source>
</evidence>
<dbReference type="InterPro" id="IPR011989">
    <property type="entry name" value="ARM-like"/>
</dbReference>
<feature type="region of interest" description="Disordered" evidence="3">
    <location>
        <begin position="64"/>
        <end position="108"/>
    </location>
</feature>
<feature type="compositionally biased region" description="Low complexity" evidence="3">
    <location>
        <begin position="255"/>
        <end position="272"/>
    </location>
</feature>
<dbReference type="InterPro" id="IPR033133">
    <property type="entry name" value="PUM-HD"/>
</dbReference>
<feature type="repeat" description="Pumilio" evidence="2">
    <location>
        <begin position="278"/>
        <end position="313"/>
    </location>
</feature>
<dbReference type="InterPro" id="IPR001313">
    <property type="entry name" value="Pumilio_RNA-bd_rpt"/>
</dbReference>
<dbReference type="Pfam" id="PF00806">
    <property type="entry name" value="PUF"/>
    <property type="match status" value="5"/>
</dbReference>
<name>A0A812KHR8_9DINO</name>
<comment type="caution">
    <text evidence="5">The sequence shown here is derived from an EMBL/GenBank/DDBJ whole genome shotgun (WGS) entry which is preliminary data.</text>
</comment>
<sequence>MQKIWQPRHQKLGRQTLRQTLPWLLRRMLRRTPPDVPQHGPSNDEAGAQEDSADKLLKDVREDMGEPSRDRQDMHHDHSLDSFHSASPKTMNRSIRSSPGFTSHSSDDLKSKLQFSSMTMDGEQGGPVSCVLELESLAMSVFEVVLRPEGAGLLDWRVRGLGDKYFLNARPSTFIASSATPAPGSYNMPRPELQPCQARDVIQADAQFPLRTHNDLMLKMATGFGGFNVPHDVPAWPMWSPNVYYMYSASSTTASTPLSMPASTPTSSTNSPPNTPTGLRLEVVRKAHDRVGCRELQELLQYGTKREKDEILQQLHGHVAEVAQSPHGNFVLQHAIRVLSSGRLYFVIEELLRWKNPAEIAKHRYACRVLERIIEFFPAEQSFPFIQDVVRHTAELACHAIGNYSVQHCLEYGGHSCCQEIANVVLNHIHDFAVDPSGCGVVNKALTHASHVHQTLIAVAIAGNWNTFAQMVAMQKGFAATQSLFHVAQRAPFLEHQVRLLLQDNVGNLSRTKHGQALLHTLLGPQYLQAELLWKFRVSFAGANAGRGPPLPENAPGPGAYEQRSTLGKSKMFTARGRQASSYMRSRSQPGPGAYDPKVGAVLMGIPKCGFGTSIRNDITGAARSLMLPGPGAYDMQSAMAVGSSRSGQLCHSWPWNLQRAHHVVRVLRRESVELLALS</sequence>
<dbReference type="InterPro" id="IPR016024">
    <property type="entry name" value="ARM-type_fold"/>
</dbReference>
<dbReference type="Gene3D" id="1.25.10.10">
    <property type="entry name" value="Leucine-rich Repeat Variant"/>
    <property type="match status" value="1"/>
</dbReference>